<dbReference type="GO" id="GO:0000151">
    <property type="term" value="C:ubiquitin ligase complex"/>
    <property type="evidence" value="ECO:0007669"/>
    <property type="project" value="TreeGrafter"/>
</dbReference>
<comment type="function">
    <text evidence="1">Neddylation of cullins play an essential role in the regulation of SCF-type complexes activity.</text>
</comment>
<sequence length="314" mass="35733">MPLVSTTTTANLISSRSIANTACIMFDWFERIWYDEVLNIWSENDHTKSRKALAHLLKLVEASGRKMLKIPMGMSKSDNFGRDIYAHFAFDKVDACRFTCFYDFVFFICRENGQKNITVNIAIDAWRLILTGRFRLLNQWCDFIEKNRRHNISEDTWQQVLGFSRCVHEDLEGYDSKGAWPVVIDDFADYMCRSTRSNTWKGTQNSDCHCGNTETQSCLPNDAFPGLGTFSGSKRKSVTSNTANWAIPETLLSLKKIRLDVLSDDTAYSDMETVKYRHSTLGWLNNSACAVEGSLSKGFAGLFAKESCLQFGQE</sequence>
<dbReference type="FunFam" id="1.10.238.200:FF:000006">
    <property type="entry name" value="Defective in cullin neddylation protein"/>
    <property type="match status" value="1"/>
</dbReference>
<name>A0A7J7NXB7_9MAGN</name>
<evidence type="ECO:0000259" key="2">
    <source>
        <dbReference type="PROSITE" id="PS51229"/>
    </source>
</evidence>
<dbReference type="GO" id="GO:0032182">
    <property type="term" value="F:ubiquitin-like protein binding"/>
    <property type="evidence" value="ECO:0007669"/>
    <property type="project" value="TreeGrafter"/>
</dbReference>
<dbReference type="Proteomes" id="UP000541444">
    <property type="component" value="Unassembled WGS sequence"/>
</dbReference>
<dbReference type="OrthoDB" id="286637at2759"/>
<dbReference type="GO" id="GO:0045116">
    <property type="term" value="P:protein neddylation"/>
    <property type="evidence" value="ECO:0007669"/>
    <property type="project" value="TreeGrafter"/>
</dbReference>
<dbReference type="GO" id="GO:0031624">
    <property type="term" value="F:ubiquitin conjugating enzyme binding"/>
    <property type="evidence" value="ECO:0007669"/>
    <property type="project" value="TreeGrafter"/>
</dbReference>
<dbReference type="InterPro" id="IPR042460">
    <property type="entry name" value="DCN1-like_PONY"/>
</dbReference>
<feature type="domain" description="DCUN1" evidence="2">
    <location>
        <begin position="1"/>
        <end position="192"/>
    </location>
</feature>
<evidence type="ECO:0000256" key="1">
    <source>
        <dbReference type="RuleBase" id="RU410713"/>
    </source>
</evidence>
<dbReference type="InterPro" id="IPR005176">
    <property type="entry name" value="PONY_dom"/>
</dbReference>
<comment type="caution">
    <text evidence="3">The sequence shown here is derived from an EMBL/GenBank/DDBJ whole genome shotgun (WGS) entry which is preliminary data.</text>
</comment>
<accession>A0A7J7NXB7</accession>
<dbReference type="InterPro" id="IPR014764">
    <property type="entry name" value="DCN-prot"/>
</dbReference>
<dbReference type="Pfam" id="PF03556">
    <property type="entry name" value="Cullin_binding"/>
    <property type="match status" value="1"/>
</dbReference>
<dbReference type="PANTHER" id="PTHR12281">
    <property type="entry name" value="RP42 RELATED"/>
    <property type="match status" value="1"/>
</dbReference>
<dbReference type="EMBL" id="JACGCM010000455">
    <property type="protein sequence ID" value="KAF6171841.1"/>
    <property type="molecule type" value="Genomic_DNA"/>
</dbReference>
<keyword evidence="4" id="KW-1185">Reference proteome</keyword>
<dbReference type="AlphaFoldDB" id="A0A7J7NXB7"/>
<reference evidence="3 4" key="1">
    <citation type="journal article" date="2020" name="IScience">
        <title>Genome Sequencing of the Endangered Kingdonia uniflora (Circaeasteraceae, Ranunculales) Reveals Potential Mechanisms of Evolutionary Specialization.</title>
        <authorList>
            <person name="Sun Y."/>
            <person name="Deng T."/>
            <person name="Zhang A."/>
            <person name="Moore M.J."/>
            <person name="Landis J.B."/>
            <person name="Lin N."/>
            <person name="Zhang H."/>
            <person name="Zhang X."/>
            <person name="Huang J."/>
            <person name="Zhang X."/>
            <person name="Sun H."/>
            <person name="Wang H."/>
        </authorList>
    </citation>
    <scope>NUCLEOTIDE SEQUENCE [LARGE SCALE GENOMIC DNA]</scope>
    <source>
        <strain evidence="3">TB1705</strain>
        <tissue evidence="3">Leaf</tissue>
    </source>
</reference>
<dbReference type="PANTHER" id="PTHR12281:SF31">
    <property type="entry name" value="DCN1-LIKE PROTEIN 3"/>
    <property type="match status" value="1"/>
</dbReference>
<proteinExistence type="predicted"/>
<organism evidence="3 4">
    <name type="scientific">Kingdonia uniflora</name>
    <dbReference type="NCBI Taxonomy" id="39325"/>
    <lineage>
        <taxon>Eukaryota</taxon>
        <taxon>Viridiplantae</taxon>
        <taxon>Streptophyta</taxon>
        <taxon>Embryophyta</taxon>
        <taxon>Tracheophyta</taxon>
        <taxon>Spermatophyta</taxon>
        <taxon>Magnoliopsida</taxon>
        <taxon>Ranunculales</taxon>
        <taxon>Circaeasteraceae</taxon>
        <taxon>Kingdonia</taxon>
    </lineage>
</organism>
<dbReference type="GO" id="GO:0097602">
    <property type="term" value="F:cullin family protein binding"/>
    <property type="evidence" value="ECO:0007669"/>
    <property type="project" value="TreeGrafter"/>
</dbReference>
<dbReference type="Gene3D" id="1.10.238.200">
    <property type="entry name" value="Cullin, PONY binding domain"/>
    <property type="match status" value="1"/>
</dbReference>
<evidence type="ECO:0000313" key="3">
    <source>
        <dbReference type="EMBL" id="KAF6171841.1"/>
    </source>
</evidence>
<evidence type="ECO:0000313" key="4">
    <source>
        <dbReference type="Proteomes" id="UP000541444"/>
    </source>
</evidence>
<protein>
    <recommendedName>
        <fullName evidence="1">Defective in cullin neddylation protein</fullName>
    </recommendedName>
</protein>
<dbReference type="PROSITE" id="PS51229">
    <property type="entry name" value="DCUN1"/>
    <property type="match status" value="1"/>
</dbReference>
<gene>
    <name evidence="3" type="ORF">GIB67_007362</name>
</gene>